<gene>
    <name evidence="1" type="ORF">ZHD862_LOCUS28737</name>
</gene>
<accession>A0A815EIT0</accession>
<dbReference type="EMBL" id="CAJNOT010002438">
    <property type="protein sequence ID" value="CAF1315736.1"/>
    <property type="molecule type" value="Genomic_DNA"/>
</dbReference>
<dbReference type="Proteomes" id="UP000663864">
    <property type="component" value="Unassembled WGS sequence"/>
</dbReference>
<name>A0A815EIT0_9BILA</name>
<organism evidence="1 2">
    <name type="scientific">Rotaria sordida</name>
    <dbReference type="NCBI Taxonomy" id="392033"/>
    <lineage>
        <taxon>Eukaryota</taxon>
        <taxon>Metazoa</taxon>
        <taxon>Spiralia</taxon>
        <taxon>Gnathifera</taxon>
        <taxon>Rotifera</taxon>
        <taxon>Eurotatoria</taxon>
        <taxon>Bdelloidea</taxon>
        <taxon>Philodinida</taxon>
        <taxon>Philodinidae</taxon>
        <taxon>Rotaria</taxon>
    </lineage>
</organism>
<sequence>MTKTSLTNDEYENISQILIKHVETNVPMSKTRISRTTIGTTDLETCFFFLLDFCLNNEPCCYGYHYSFPFDEKGLSKRKILLKILSIIYRTLKIHLGISSILPEGPDENKVSNFRLLIGGDDKKEGYQTRESFVLLNKNEFEIMNTKN</sequence>
<proteinExistence type="predicted"/>
<evidence type="ECO:0000313" key="2">
    <source>
        <dbReference type="Proteomes" id="UP000663864"/>
    </source>
</evidence>
<evidence type="ECO:0000313" key="1">
    <source>
        <dbReference type="EMBL" id="CAF1315736.1"/>
    </source>
</evidence>
<reference evidence="1" key="1">
    <citation type="submission" date="2021-02" db="EMBL/GenBank/DDBJ databases">
        <authorList>
            <person name="Nowell W R."/>
        </authorList>
    </citation>
    <scope>NUCLEOTIDE SEQUENCE</scope>
</reference>
<comment type="caution">
    <text evidence="1">The sequence shown here is derived from an EMBL/GenBank/DDBJ whole genome shotgun (WGS) entry which is preliminary data.</text>
</comment>
<protein>
    <submittedName>
        <fullName evidence="1">Uncharacterized protein</fullName>
    </submittedName>
</protein>
<dbReference type="AlphaFoldDB" id="A0A815EIT0"/>